<evidence type="ECO:0000313" key="2">
    <source>
        <dbReference type="Proteomes" id="UP000092093"/>
    </source>
</evidence>
<gene>
    <name evidence="1" type="ORF">AN484_27970</name>
</gene>
<feature type="non-terminal residue" evidence="1">
    <location>
        <position position="64"/>
    </location>
</feature>
<dbReference type="Proteomes" id="UP000092093">
    <property type="component" value="Unassembled WGS sequence"/>
</dbReference>
<reference evidence="1 2" key="1">
    <citation type="submission" date="2015-09" db="EMBL/GenBank/DDBJ databases">
        <title>Aphanizomenon flos-aquae WA102.</title>
        <authorList>
            <person name="Driscoll C."/>
        </authorList>
    </citation>
    <scope>NUCLEOTIDE SEQUENCE [LARGE SCALE GENOMIC DNA]</scope>
    <source>
        <strain evidence="1">WA102</strain>
    </source>
</reference>
<comment type="caution">
    <text evidence="1">The sequence shown here is derived from an EMBL/GenBank/DDBJ whole genome shotgun (WGS) entry which is preliminary data.</text>
</comment>
<dbReference type="AlphaFoldDB" id="A0A1B7W5N4"/>
<protein>
    <submittedName>
        <fullName evidence="1">Uncharacterized protein</fullName>
    </submittedName>
</protein>
<name>A0A1B7W5N4_APHFL</name>
<proteinExistence type="predicted"/>
<sequence length="64" mass="7494">MPFHKFKVKNLIPFKYYFPHQGSAKKWGFLHSLCLTCNGYMIIAKKFAMILRTGEKLGLFPSLR</sequence>
<accession>A0A1B7W5N4</accession>
<evidence type="ECO:0000313" key="1">
    <source>
        <dbReference type="EMBL" id="OBQ32425.1"/>
    </source>
</evidence>
<dbReference type="EMBL" id="LJOW01000815">
    <property type="protein sequence ID" value="OBQ32425.1"/>
    <property type="molecule type" value="Genomic_DNA"/>
</dbReference>
<organism evidence="1 2">
    <name type="scientific">Aphanizomenon flos-aquae WA102</name>
    <dbReference type="NCBI Taxonomy" id="1710896"/>
    <lineage>
        <taxon>Bacteria</taxon>
        <taxon>Bacillati</taxon>
        <taxon>Cyanobacteriota</taxon>
        <taxon>Cyanophyceae</taxon>
        <taxon>Nostocales</taxon>
        <taxon>Aphanizomenonaceae</taxon>
        <taxon>Aphanizomenon</taxon>
    </lineage>
</organism>